<dbReference type="Proteomes" id="UP000023152">
    <property type="component" value="Unassembled WGS sequence"/>
</dbReference>
<sequence>KSCPQVELDNDNYNSAEDETFDVIQDIKNNLLDCQNGENQKQVSKELEKEKVSSQNGESCNWRQMLLNYELGNERDSDLEVYNPDDTENESEGSEEILLDDE</sequence>
<evidence type="ECO:0000256" key="1">
    <source>
        <dbReference type="SAM" id="MobiDB-lite"/>
    </source>
</evidence>
<feature type="non-terminal residue" evidence="2">
    <location>
        <position position="1"/>
    </location>
</feature>
<comment type="caution">
    <text evidence="2">The sequence shown here is derived from an EMBL/GenBank/DDBJ whole genome shotgun (WGS) entry which is preliminary data.</text>
</comment>
<accession>X6MUN1</accession>
<feature type="compositionally biased region" description="Acidic residues" evidence="1">
    <location>
        <begin position="79"/>
        <end position="102"/>
    </location>
</feature>
<dbReference type="EMBL" id="ASPP01017169">
    <property type="protein sequence ID" value="ETO17162.1"/>
    <property type="molecule type" value="Genomic_DNA"/>
</dbReference>
<evidence type="ECO:0000313" key="2">
    <source>
        <dbReference type="EMBL" id="ETO17162.1"/>
    </source>
</evidence>
<evidence type="ECO:0000313" key="3">
    <source>
        <dbReference type="Proteomes" id="UP000023152"/>
    </source>
</evidence>
<dbReference type="AlphaFoldDB" id="X6MUN1"/>
<protein>
    <submittedName>
        <fullName evidence="2">Uncharacterized protein</fullName>
    </submittedName>
</protein>
<gene>
    <name evidence="2" type="ORF">RFI_20167</name>
</gene>
<organism evidence="2 3">
    <name type="scientific">Reticulomyxa filosa</name>
    <dbReference type="NCBI Taxonomy" id="46433"/>
    <lineage>
        <taxon>Eukaryota</taxon>
        <taxon>Sar</taxon>
        <taxon>Rhizaria</taxon>
        <taxon>Retaria</taxon>
        <taxon>Foraminifera</taxon>
        <taxon>Monothalamids</taxon>
        <taxon>Reticulomyxidae</taxon>
        <taxon>Reticulomyxa</taxon>
    </lineage>
</organism>
<keyword evidence="3" id="KW-1185">Reference proteome</keyword>
<proteinExistence type="predicted"/>
<name>X6MUN1_RETFI</name>
<reference evidence="2 3" key="1">
    <citation type="journal article" date="2013" name="Curr. Biol.">
        <title>The Genome of the Foraminiferan Reticulomyxa filosa.</title>
        <authorList>
            <person name="Glockner G."/>
            <person name="Hulsmann N."/>
            <person name="Schleicher M."/>
            <person name="Noegel A.A."/>
            <person name="Eichinger L."/>
            <person name="Gallinger C."/>
            <person name="Pawlowski J."/>
            <person name="Sierra R."/>
            <person name="Euteneuer U."/>
            <person name="Pillet L."/>
            <person name="Moustafa A."/>
            <person name="Platzer M."/>
            <person name="Groth M."/>
            <person name="Szafranski K."/>
            <person name="Schliwa M."/>
        </authorList>
    </citation>
    <scope>NUCLEOTIDE SEQUENCE [LARGE SCALE GENOMIC DNA]</scope>
</reference>
<feature type="region of interest" description="Disordered" evidence="1">
    <location>
        <begin position="74"/>
        <end position="102"/>
    </location>
</feature>